<evidence type="ECO:0000259" key="8">
    <source>
        <dbReference type="PROSITE" id="PS50928"/>
    </source>
</evidence>
<name>A0A2A6DZ42_9BACL</name>
<evidence type="ECO:0000256" key="4">
    <source>
        <dbReference type="ARBA" id="ARBA00022692"/>
    </source>
</evidence>
<sequence>MAMVAVGQLFPLVWLVNYSFLKSGEFYSDAILKWPDEFQWKNYRDAFTYGHVPEYFLNSVIVTAASIAGTLLLSLTMAYAFTRMRWKWREVSKNLILIGMMIPIHATLLPNYILFHKVGLLNHYLGLILPYIAVSIPISIYIVSGFLESLPTAVEESAVIDGCSIYGVIFRIVTPMVAPALGTVGVMTFISCWNEFIMAYTFITEESLKTLPFSIIQFVGQYSSNYGAQFAVLTIIALPSLLMYLLFTEQIARGLTAGAVKG</sequence>
<feature type="transmembrane region" description="Helical" evidence="7">
    <location>
        <begin position="226"/>
        <end position="247"/>
    </location>
</feature>
<dbReference type="EMBL" id="MOXJ01000023">
    <property type="protein sequence ID" value="PDO09962.1"/>
    <property type="molecule type" value="Genomic_DNA"/>
</dbReference>
<keyword evidence="2 7" id="KW-0813">Transport</keyword>
<protein>
    <submittedName>
        <fullName evidence="9">Sugar ABC transporter permease</fullName>
    </submittedName>
</protein>
<accession>A0A2A6DZ42</accession>
<dbReference type="Gene3D" id="1.10.3720.10">
    <property type="entry name" value="MetI-like"/>
    <property type="match status" value="1"/>
</dbReference>
<dbReference type="GO" id="GO:0005886">
    <property type="term" value="C:plasma membrane"/>
    <property type="evidence" value="ECO:0007669"/>
    <property type="project" value="UniProtKB-SubCell"/>
</dbReference>
<dbReference type="SUPFAM" id="SSF161098">
    <property type="entry name" value="MetI-like"/>
    <property type="match status" value="1"/>
</dbReference>
<dbReference type="InterPro" id="IPR035906">
    <property type="entry name" value="MetI-like_sf"/>
</dbReference>
<keyword evidence="5 7" id="KW-1133">Transmembrane helix</keyword>
<evidence type="ECO:0000313" key="9">
    <source>
        <dbReference type="EMBL" id="PDO09962.1"/>
    </source>
</evidence>
<evidence type="ECO:0000256" key="7">
    <source>
        <dbReference type="RuleBase" id="RU363032"/>
    </source>
</evidence>
<evidence type="ECO:0000256" key="6">
    <source>
        <dbReference type="ARBA" id="ARBA00023136"/>
    </source>
</evidence>
<dbReference type="PANTHER" id="PTHR43744:SF8">
    <property type="entry name" value="SN-GLYCEROL-3-PHOSPHATE TRANSPORT SYSTEM PERMEASE PROTEIN UGPE"/>
    <property type="match status" value="1"/>
</dbReference>
<dbReference type="Pfam" id="PF00528">
    <property type="entry name" value="BPD_transp_1"/>
    <property type="match status" value="1"/>
</dbReference>
<dbReference type="GO" id="GO:0055085">
    <property type="term" value="P:transmembrane transport"/>
    <property type="evidence" value="ECO:0007669"/>
    <property type="project" value="InterPro"/>
</dbReference>
<dbReference type="PANTHER" id="PTHR43744">
    <property type="entry name" value="ABC TRANSPORTER PERMEASE PROTEIN MG189-RELATED-RELATED"/>
    <property type="match status" value="1"/>
</dbReference>
<keyword evidence="3" id="KW-1003">Cell membrane</keyword>
<evidence type="ECO:0000256" key="5">
    <source>
        <dbReference type="ARBA" id="ARBA00022989"/>
    </source>
</evidence>
<dbReference type="PROSITE" id="PS50928">
    <property type="entry name" value="ABC_TM1"/>
    <property type="match status" value="1"/>
</dbReference>
<dbReference type="AlphaFoldDB" id="A0A2A6DZ42"/>
<feature type="transmembrane region" description="Helical" evidence="7">
    <location>
        <begin position="127"/>
        <end position="147"/>
    </location>
</feature>
<evidence type="ECO:0000256" key="2">
    <source>
        <dbReference type="ARBA" id="ARBA00022448"/>
    </source>
</evidence>
<dbReference type="Proteomes" id="UP000243688">
    <property type="component" value="Unassembled WGS sequence"/>
</dbReference>
<comment type="subcellular location">
    <subcellularLocation>
        <location evidence="1 7">Cell membrane</location>
        <topology evidence="1 7">Multi-pass membrane protein</topology>
    </subcellularLocation>
</comment>
<organism evidence="9 10">
    <name type="scientific">Candidatus Reconcilbacillus cellulovorans</name>
    <dbReference type="NCBI Taxonomy" id="1906605"/>
    <lineage>
        <taxon>Bacteria</taxon>
        <taxon>Bacillati</taxon>
        <taxon>Bacillota</taxon>
        <taxon>Bacilli</taxon>
        <taxon>Bacillales</taxon>
        <taxon>Paenibacillaceae</taxon>
        <taxon>Candidatus Reconcilbacillus</taxon>
    </lineage>
</organism>
<proteinExistence type="inferred from homology"/>
<gene>
    <name evidence="9" type="ORF">BLM47_09800</name>
</gene>
<dbReference type="CDD" id="cd06261">
    <property type="entry name" value="TM_PBP2"/>
    <property type="match status" value="1"/>
</dbReference>
<comment type="caution">
    <text evidence="9">The sequence shown here is derived from an EMBL/GenBank/DDBJ whole genome shotgun (WGS) entry which is preliminary data.</text>
</comment>
<evidence type="ECO:0000256" key="3">
    <source>
        <dbReference type="ARBA" id="ARBA00022475"/>
    </source>
</evidence>
<evidence type="ECO:0000313" key="10">
    <source>
        <dbReference type="Proteomes" id="UP000243688"/>
    </source>
</evidence>
<feature type="transmembrane region" description="Helical" evidence="7">
    <location>
        <begin position="55"/>
        <end position="82"/>
    </location>
</feature>
<dbReference type="InterPro" id="IPR000515">
    <property type="entry name" value="MetI-like"/>
</dbReference>
<feature type="domain" description="ABC transmembrane type-1" evidence="8">
    <location>
        <begin position="56"/>
        <end position="247"/>
    </location>
</feature>
<evidence type="ECO:0000256" key="1">
    <source>
        <dbReference type="ARBA" id="ARBA00004651"/>
    </source>
</evidence>
<keyword evidence="6 7" id="KW-0472">Membrane</keyword>
<feature type="transmembrane region" description="Helical" evidence="7">
    <location>
        <begin position="94"/>
        <end position="115"/>
    </location>
</feature>
<comment type="similarity">
    <text evidence="7">Belongs to the binding-protein-dependent transport system permease family.</text>
</comment>
<reference evidence="9 10" key="1">
    <citation type="submission" date="2016-12" db="EMBL/GenBank/DDBJ databases">
        <title>Candidatus Reconcilibacillus cellulovorans genome.</title>
        <authorList>
            <person name="Kolinko S."/>
            <person name="Wu Y.-W."/>
            <person name="Tachea F."/>
            <person name="Denzel E."/>
            <person name="Hiras J."/>
            <person name="Baecker N."/>
            <person name="Chan L.J."/>
            <person name="Eichorst S.A."/>
            <person name="Frey D."/>
            <person name="Adams P.D."/>
            <person name="Pray T."/>
            <person name="Tanjore D."/>
            <person name="Petzold C.J."/>
            <person name="Gladden J.M."/>
            <person name="Simmons B.A."/>
            <person name="Singer S.W."/>
        </authorList>
    </citation>
    <scope>NUCLEOTIDE SEQUENCE [LARGE SCALE GENOMIC DNA]</scope>
    <source>
        <strain evidence="9">JTherm</strain>
    </source>
</reference>
<feature type="transmembrane region" description="Helical" evidence="7">
    <location>
        <begin position="168"/>
        <end position="190"/>
    </location>
</feature>
<keyword evidence="4 7" id="KW-0812">Transmembrane</keyword>